<dbReference type="CDD" id="cd03419">
    <property type="entry name" value="GRX_GRXh_1_2_like"/>
    <property type="match status" value="1"/>
</dbReference>
<dbReference type="GO" id="GO:0045454">
    <property type="term" value="P:cell redox homeostasis"/>
    <property type="evidence" value="ECO:0007669"/>
    <property type="project" value="InterPro"/>
</dbReference>
<dbReference type="PRINTS" id="PR00368">
    <property type="entry name" value="FADPNR"/>
</dbReference>
<dbReference type="GO" id="GO:0004362">
    <property type="term" value="F:glutathione-disulfide reductase (NADPH) activity"/>
    <property type="evidence" value="ECO:0007669"/>
    <property type="project" value="TreeGrafter"/>
</dbReference>
<dbReference type="GO" id="GO:0034599">
    <property type="term" value="P:cellular response to oxidative stress"/>
    <property type="evidence" value="ECO:0007669"/>
    <property type="project" value="TreeGrafter"/>
</dbReference>
<dbReference type="InterPro" id="IPR046952">
    <property type="entry name" value="GSHR/TRXR-like"/>
</dbReference>
<dbReference type="InterPro" id="IPR012999">
    <property type="entry name" value="Pyr_OxRdtase_I_AS"/>
</dbReference>
<evidence type="ECO:0000259" key="14">
    <source>
        <dbReference type="Pfam" id="PF02852"/>
    </source>
</evidence>
<dbReference type="FunFam" id="3.30.390.30:FF:000004">
    <property type="entry name" value="Thioredoxin reductase 1, cytoplasmic"/>
    <property type="match status" value="1"/>
</dbReference>
<accession>L8Y775</accession>
<comment type="subunit">
    <text evidence="3">Homodimer.</text>
</comment>
<dbReference type="InterPro" id="IPR036249">
    <property type="entry name" value="Thioredoxin-like_sf"/>
</dbReference>
<evidence type="ECO:0000256" key="12">
    <source>
        <dbReference type="SAM" id="MobiDB-lite"/>
    </source>
</evidence>
<dbReference type="InterPro" id="IPR036188">
    <property type="entry name" value="FAD/NAD-bd_sf"/>
</dbReference>
<dbReference type="PANTHER" id="PTHR42737">
    <property type="entry name" value="GLUTATHIONE REDUCTASE"/>
    <property type="match status" value="1"/>
</dbReference>
<dbReference type="GO" id="GO:0050660">
    <property type="term" value="F:flavin adenine dinucleotide binding"/>
    <property type="evidence" value="ECO:0007669"/>
    <property type="project" value="InterPro"/>
</dbReference>
<keyword evidence="9 11" id="KW-0676">Redox-active center</keyword>
<evidence type="ECO:0000256" key="5">
    <source>
        <dbReference type="ARBA" id="ARBA00022827"/>
    </source>
</evidence>
<dbReference type="GO" id="GO:0006749">
    <property type="term" value="P:glutathione metabolic process"/>
    <property type="evidence" value="ECO:0007669"/>
    <property type="project" value="TreeGrafter"/>
</dbReference>
<keyword evidence="8" id="KW-1015">Disulfide bond</keyword>
<dbReference type="FunFam" id="3.50.50.60:FF:000012">
    <property type="entry name" value="Thioredoxin reductase 1, cytoplasmic"/>
    <property type="match status" value="1"/>
</dbReference>
<dbReference type="Pfam" id="PF00462">
    <property type="entry name" value="Glutaredoxin"/>
    <property type="match status" value="1"/>
</dbReference>
<evidence type="ECO:0000256" key="4">
    <source>
        <dbReference type="ARBA" id="ARBA00022630"/>
    </source>
</evidence>
<evidence type="ECO:0000256" key="7">
    <source>
        <dbReference type="ARBA" id="ARBA00023002"/>
    </source>
</evidence>
<dbReference type="SUPFAM" id="SSF55424">
    <property type="entry name" value="FAD/NAD-linked reductases, dimerisation (C-terminal) domain"/>
    <property type="match status" value="1"/>
</dbReference>
<evidence type="ECO:0000313" key="17">
    <source>
        <dbReference type="Proteomes" id="UP000011518"/>
    </source>
</evidence>
<dbReference type="PRINTS" id="PR00411">
    <property type="entry name" value="PNDRDTASEI"/>
</dbReference>
<dbReference type="InterPro" id="IPR002109">
    <property type="entry name" value="Glutaredoxin"/>
</dbReference>
<dbReference type="FunFam" id="3.40.30.10:FF:000161">
    <property type="entry name" value="Thioredoxin reductase 3"/>
    <property type="match status" value="1"/>
</dbReference>
<dbReference type="Proteomes" id="UP000011518">
    <property type="component" value="Unassembled WGS sequence"/>
</dbReference>
<name>L8Y775_TUPCH</name>
<proteinExistence type="inferred from homology"/>
<feature type="domain" description="Glutaredoxin" evidence="13">
    <location>
        <begin position="107"/>
        <end position="169"/>
    </location>
</feature>
<dbReference type="GO" id="GO:0005739">
    <property type="term" value="C:mitochondrion"/>
    <property type="evidence" value="ECO:0007669"/>
    <property type="project" value="TreeGrafter"/>
</dbReference>
<dbReference type="Gene3D" id="3.50.50.60">
    <property type="entry name" value="FAD/NAD(P)-binding domain"/>
    <property type="match status" value="2"/>
</dbReference>
<dbReference type="Gene3D" id="3.30.390.30">
    <property type="match status" value="1"/>
</dbReference>
<keyword evidence="6" id="KW-0521">NADP</keyword>
<reference evidence="17" key="1">
    <citation type="submission" date="2012-07" db="EMBL/GenBank/DDBJ databases">
        <title>Genome of the Chinese tree shrew, a rising model animal genetically related to primates.</title>
        <authorList>
            <person name="Zhang G."/>
            <person name="Fan Y."/>
            <person name="Yao Y."/>
            <person name="Huang Z."/>
        </authorList>
    </citation>
    <scope>NUCLEOTIDE SEQUENCE [LARGE SCALE GENOMIC DNA]</scope>
</reference>
<reference evidence="17" key="2">
    <citation type="journal article" date="2013" name="Nat. Commun.">
        <title>Genome of the Chinese tree shrew.</title>
        <authorList>
            <person name="Fan Y."/>
            <person name="Huang Z.Y."/>
            <person name="Cao C.C."/>
            <person name="Chen C.S."/>
            <person name="Chen Y.X."/>
            <person name="Fan D.D."/>
            <person name="He J."/>
            <person name="Hou H.L."/>
            <person name="Hu L."/>
            <person name="Hu X.T."/>
            <person name="Jiang X.T."/>
            <person name="Lai R."/>
            <person name="Lang Y.S."/>
            <person name="Liang B."/>
            <person name="Liao S.G."/>
            <person name="Mu D."/>
            <person name="Ma Y.Y."/>
            <person name="Niu Y.Y."/>
            <person name="Sun X.Q."/>
            <person name="Xia J.Q."/>
            <person name="Xiao J."/>
            <person name="Xiong Z.Q."/>
            <person name="Xu L."/>
            <person name="Yang L."/>
            <person name="Zhang Y."/>
            <person name="Zhao W."/>
            <person name="Zhao X.D."/>
            <person name="Zheng Y.T."/>
            <person name="Zhou J.M."/>
            <person name="Zhu Y.B."/>
            <person name="Zhang G.J."/>
            <person name="Wang J."/>
            <person name="Yao Y.G."/>
        </authorList>
    </citation>
    <scope>NUCLEOTIDE SEQUENCE [LARGE SCALE GENOMIC DNA]</scope>
</reference>
<evidence type="ECO:0000256" key="1">
    <source>
        <dbReference type="ARBA" id="ARBA00001974"/>
    </source>
</evidence>
<feature type="region of interest" description="Disordered" evidence="12">
    <location>
        <begin position="32"/>
        <end position="89"/>
    </location>
</feature>
<dbReference type="SUPFAM" id="SSF52833">
    <property type="entry name" value="Thioredoxin-like"/>
    <property type="match status" value="1"/>
</dbReference>
<dbReference type="PANTHER" id="PTHR42737:SF6">
    <property type="entry name" value="THIOREDOXIN-DISULFIDE REDUCTASE"/>
    <property type="match status" value="1"/>
</dbReference>
<comment type="cofactor">
    <cofactor evidence="1">
        <name>FAD</name>
        <dbReference type="ChEBI" id="CHEBI:57692"/>
    </cofactor>
</comment>
<dbReference type="InterPro" id="IPR023753">
    <property type="entry name" value="FAD/NAD-binding_dom"/>
</dbReference>
<dbReference type="InterPro" id="IPR016156">
    <property type="entry name" value="FAD/NAD-linked_Rdtase_dimer_sf"/>
</dbReference>
<evidence type="ECO:0000256" key="6">
    <source>
        <dbReference type="ARBA" id="ARBA00022857"/>
    </source>
</evidence>
<dbReference type="Pfam" id="PF07992">
    <property type="entry name" value="Pyr_redox_2"/>
    <property type="match status" value="1"/>
</dbReference>
<feature type="domain" description="FAD/NAD(P)-binding" evidence="15">
    <location>
        <begin position="206"/>
        <end position="562"/>
    </location>
</feature>
<dbReference type="eggNOG" id="ENOG502TF7C">
    <property type="taxonomic scope" value="Eukaryota"/>
</dbReference>
<dbReference type="Gene3D" id="3.40.30.10">
    <property type="entry name" value="Glutaredoxin"/>
    <property type="match status" value="1"/>
</dbReference>
<comment type="catalytic activity">
    <reaction evidence="10">
        <text>[thioredoxin]-dithiol + NADP(+) = [thioredoxin]-disulfide + NADPH + H(+)</text>
        <dbReference type="Rhea" id="RHEA:20345"/>
        <dbReference type="Rhea" id="RHEA-COMP:10698"/>
        <dbReference type="Rhea" id="RHEA-COMP:10700"/>
        <dbReference type="ChEBI" id="CHEBI:15378"/>
        <dbReference type="ChEBI" id="CHEBI:29950"/>
        <dbReference type="ChEBI" id="CHEBI:50058"/>
        <dbReference type="ChEBI" id="CHEBI:57783"/>
        <dbReference type="ChEBI" id="CHEBI:58349"/>
        <dbReference type="EC" id="1.8.1.9"/>
    </reaction>
</comment>
<evidence type="ECO:0000256" key="9">
    <source>
        <dbReference type="ARBA" id="ARBA00023284"/>
    </source>
</evidence>
<dbReference type="SUPFAM" id="SSF51905">
    <property type="entry name" value="FAD/NAD(P)-binding domain"/>
    <property type="match status" value="1"/>
</dbReference>
<dbReference type="GO" id="GO:0005829">
    <property type="term" value="C:cytosol"/>
    <property type="evidence" value="ECO:0007669"/>
    <property type="project" value="TreeGrafter"/>
</dbReference>
<keyword evidence="4 11" id="KW-0285">Flavoprotein</keyword>
<dbReference type="GO" id="GO:0004791">
    <property type="term" value="F:thioredoxin-disulfide reductase (NADPH) activity"/>
    <property type="evidence" value="ECO:0007669"/>
    <property type="project" value="UniProtKB-EC"/>
</dbReference>
<evidence type="ECO:0000256" key="8">
    <source>
        <dbReference type="ARBA" id="ARBA00023157"/>
    </source>
</evidence>
<keyword evidence="5 11" id="KW-0274">FAD</keyword>
<dbReference type="Pfam" id="PF02852">
    <property type="entry name" value="Pyr_redox_dim"/>
    <property type="match status" value="1"/>
</dbReference>
<dbReference type="EMBL" id="KB368298">
    <property type="protein sequence ID" value="ELV10206.1"/>
    <property type="molecule type" value="Genomic_DNA"/>
</dbReference>
<keyword evidence="7 11" id="KW-0560">Oxidoreductase</keyword>
<evidence type="ECO:0000259" key="13">
    <source>
        <dbReference type="Pfam" id="PF00462"/>
    </source>
</evidence>
<evidence type="ECO:0000256" key="3">
    <source>
        <dbReference type="ARBA" id="ARBA00011738"/>
    </source>
</evidence>
<dbReference type="InParanoid" id="L8Y775"/>
<dbReference type="InterPro" id="IPR004099">
    <property type="entry name" value="Pyr_nucl-diS_OxRdtase_dimer"/>
</dbReference>
<dbReference type="STRING" id="246437.L8Y775"/>
<organism evidence="16 17">
    <name type="scientific">Tupaia chinensis</name>
    <name type="common">Chinese tree shrew</name>
    <name type="synonym">Tupaia belangeri chinensis</name>
    <dbReference type="NCBI Taxonomy" id="246437"/>
    <lineage>
        <taxon>Eukaryota</taxon>
        <taxon>Metazoa</taxon>
        <taxon>Chordata</taxon>
        <taxon>Craniata</taxon>
        <taxon>Vertebrata</taxon>
        <taxon>Euteleostomi</taxon>
        <taxon>Mammalia</taxon>
        <taxon>Eutheria</taxon>
        <taxon>Euarchontoglires</taxon>
        <taxon>Scandentia</taxon>
        <taxon>Tupaiidae</taxon>
        <taxon>Tupaia</taxon>
    </lineage>
</organism>
<dbReference type="AlphaFoldDB" id="L8Y775"/>
<protein>
    <submittedName>
        <fullName evidence="16">Thioredoxin reductase 3</fullName>
    </submittedName>
</protein>
<dbReference type="PROSITE" id="PS00076">
    <property type="entry name" value="PYRIDINE_REDOX_1"/>
    <property type="match status" value="1"/>
</dbReference>
<evidence type="ECO:0000313" key="16">
    <source>
        <dbReference type="EMBL" id="ELV10206.1"/>
    </source>
</evidence>
<dbReference type="FunCoup" id="L8Y775">
    <property type="interactions" value="915"/>
</dbReference>
<evidence type="ECO:0000256" key="2">
    <source>
        <dbReference type="ARBA" id="ARBA00007532"/>
    </source>
</evidence>
<evidence type="ECO:0000256" key="11">
    <source>
        <dbReference type="RuleBase" id="RU003691"/>
    </source>
</evidence>
<sequence length="839" mass="91543">MYLPASVCALQQQNGNTTTANRLGDTVGHVDRQAQERRAETGPIADASPPEHARTGEVGWEPGPGGPPEPGVGGASDCPEPPGRRPAPEAREELRRRLLGLIEGSRVLVFSKSYCPHSSRVKDLFSSLGVGCDVLELDQLDNGASVQDVLVEMTDQRTVPSVFVNQVHVGGCDRTFQLFSSPSRHTQAHRSGLLQKLLQEGSQYDYDLVVIGGGSGGLACAKEAATLGRKVMVLDFVAPSPQGTSWGLGGTCVNVGCIPKKLMHQAALLGQALCDSRKFGWEYSQQVKHSWERMTEAVQNHIGSLNWGHRLSLREKGVAYVNSYGEFVEHHRIKALGLATCTRPVDSHCRGQGQVLRRLRQAQHAAAVRWAACVSSLPRCRAPWLPARLSFSDDLFSLPYCPGRTLVVGASYVALECAGFLAGVGLDVTVMVRSILLRGFDREMAEKVGAYMEQHGVRFLRKFVPLAIQQLEKGSPGKLKVLAQSTEGPETVEDVFNTVLLAVGRDSCTKNMGLEKIGVEVSQTSGRVPVSDEEQTNVPYVYAIGDVAEGRPQLTPVATRAGRLLARRLFGASTEKCDYTNVPTTVFTPLEYGCCGLSEEEAVEVYKKENLEVYHTLFWPLEWTVAGRDPNTCYAKILCSRLDRGRVIGFHVLGPSAGEVTQGFAAAMKCGLTKQQLDGTIGIHPTCGEPWLSSEPRPDPSVMDSKAHKACEQHKCRVRAQETFAKKCPYRFSWLTEPTLESPQPWAAMTNSAKEQLPLQKRLVPTRSIPVRGLGAPDFTAPLGYLAPPPPQCHLWELKLLIHRFPRLGARELSLPRTCIEADPDPWACAVAGPARDPS</sequence>
<gene>
    <name evidence="16" type="ORF">TREES_T100007019</name>
</gene>
<feature type="domain" description="Pyridine nucleotide-disulphide oxidoreductase dimerisation" evidence="14">
    <location>
        <begin position="582"/>
        <end position="690"/>
    </location>
</feature>
<evidence type="ECO:0000259" key="15">
    <source>
        <dbReference type="Pfam" id="PF07992"/>
    </source>
</evidence>
<comment type="similarity">
    <text evidence="2 11">Belongs to the class-I pyridine nucleotide-disulfide oxidoreductase family.</text>
</comment>
<dbReference type="PROSITE" id="PS51354">
    <property type="entry name" value="GLUTAREDOXIN_2"/>
    <property type="match status" value="1"/>
</dbReference>
<evidence type="ECO:0000256" key="10">
    <source>
        <dbReference type="ARBA" id="ARBA00048132"/>
    </source>
</evidence>
<keyword evidence="17" id="KW-1185">Reference proteome</keyword>